<dbReference type="InterPro" id="IPR012910">
    <property type="entry name" value="Plug_dom"/>
</dbReference>
<keyword evidence="5 11" id="KW-0812">Transmembrane</keyword>
<dbReference type="Proteomes" id="UP000594836">
    <property type="component" value="Chromosome"/>
</dbReference>
<dbReference type="InterPro" id="IPR000531">
    <property type="entry name" value="Beta-barrel_TonB"/>
</dbReference>
<evidence type="ECO:0000256" key="11">
    <source>
        <dbReference type="PROSITE-ProRule" id="PRU01360"/>
    </source>
</evidence>
<feature type="signal peptide" evidence="13">
    <location>
        <begin position="1"/>
        <end position="19"/>
    </location>
</feature>
<dbReference type="GO" id="GO:0009279">
    <property type="term" value="C:cell outer membrane"/>
    <property type="evidence" value="ECO:0007669"/>
    <property type="project" value="UniProtKB-SubCell"/>
</dbReference>
<evidence type="ECO:0000259" key="14">
    <source>
        <dbReference type="Pfam" id="PF00593"/>
    </source>
</evidence>
<evidence type="ECO:0000259" key="15">
    <source>
        <dbReference type="Pfam" id="PF07715"/>
    </source>
</evidence>
<feature type="domain" description="TonB-dependent receptor plug" evidence="15">
    <location>
        <begin position="60"/>
        <end position="167"/>
    </location>
</feature>
<organism evidence="16 18">
    <name type="scientific">Sphingomonas paucimobilis</name>
    <name type="common">Pseudomonas paucimobilis</name>
    <dbReference type="NCBI Taxonomy" id="13689"/>
    <lineage>
        <taxon>Bacteria</taxon>
        <taxon>Pseudomonadati</taxon>
        <taxon>Pseudomonadota</taxon>
        <taxon>Alphaproteobacteria</taxon>
        <taxon>Sphingomonadales</taxon>
        <taxon>Sphingomonadaceae</taxon>
        <taxon>Sphingomonas</taxon>
    </lineage>
</organism>
<gene>
    <name evidence="16" type="ORF">HKX06_11190</name>
    <name evidence="17" type="ORF">I6G38_14225</name>
</gene>
<comment type="similarity">
    <text evidence="11 12">Belongs to the TonB-dependent receptor family.</text>
</comment>
<sequence length="769" mass="83046">MRFSTVSAVAALSSSFALAAQAQAQVTTQQVVTDPTAASSAAKPGNSEIVVTGEKTNRSLQETPASVAVTTNRTITDQTLLGVYDVLNRTPNVVANGSDTRFSIRGIDAFNVSGGGDGLLATVYLDGASIPQPALSVGPLDLYDIAQIEIFRGPQSTVQGRNALAGAVIIRTTDPSYSWTGRARALLTGPNGERRLAGAVGGPIIDGQLAFRVSGEVAASDGNSYNITRHEKADRRASETIRGKLLLTPDAIPGLRIVATYLHDRHQRGYYYTEFDPPYALRDRVAIEDVADVNTTRSDIATIEAGYDLARGISINSVTNYSAITNVMLFDTDRSPTPGGISRIDNPFRTFQQELRLNLDTSWVRGVIGGYYLREDVRGYRFIADQQLQLTRLGVPQALVAAGVPAVAVAATLNLYGNAVSIRNTLTQPRLTNNYAGYADLTFPITSRLRVVAGLRYDREDQDRGATQVISLRVPLPNPATSGALAPIVTLLNGRLTTLLTAANTSSPVRRVSYDAWLPKAGITFDAADNVSLSATAQRSYRAGGAGINQQRGSYYTYDPEYTWTYELALRSEFLDRRLTINANGFYTDWRNQQVTVRLTPGAVFDSQTINAGHSRVYGGELSITARPAPQLSLFAGAGYTNTKFLTFDIGTAGIQGAAAGNQFTLAPHWTLSGAATWQHPSGLFANVNAQYRSSFYQDTVIQTVPDIRPLTLVNARIGWQNAHFGAYLIASNIFDVAKPTLSMLDFDGRRRGVLTAPRTLGMSLEARF</sequence>
<dbReference type="Pfam" id="PF00593">
    <property type="entry name" value="TonB_dep_Rec_b-barrel"/>
    <property type="match status" value="1"/>
</dbReference>
<evidence type="ECO:0000256" key="8">
    <source>
        <dbReference type="ARBA" id="ARBA00023077"/>
    </source>
</evidence>
<dbReference type="PANTHER" id="PTHR32552">
    <property type="entry name" value="FERRICHROME IRON RECEPTOR-RELATED"/>
    <property type="match status" value="1"/>
</dbReference>
<dbReference type="Pfam" id="PF07715">
    <property type="entry name" value="Plug"/>
    <property type="match status" value="1"/>
</dbReference>
<evidence type="ECO:0000256" key="2">
    <source>
        <dbReference type="ARBA" id="ARBA00022448"/>
    </source>
</evidence>
<dbReference type="EMBL" id="CP065713">
    <property type="protein sequence ID" value="QPT07930.1"/>
    <property type="molecule type" value="Genomic_DNA"/>
</dbReference>
<proteinExistence type="inferred from homology"/>
<evidence type="ECO:0000313" key="16">
    <source>
        <dbReference type="EMBL" id="NNG57935.1"/>
    </source>
</evidence>
<keyword evidence="13" id="KW-0732">Signal</keyword>
<evidence type="ECO:0000313" key="17">
    <source>
        <dbReference type="EMBL" id="QPT07930.1"/>
    </source>
</evidence>
<feature type="domain" description="TonB-dependent receptor-like beta-barrel" evidence="14">
    <location>
        <begin position="265"/>
        <end position="721"/>
    </location>
</feature>
<dbReference type="GO" id="GO:0006826">
    <property type="term" value="P:iron ion transport"/>
    <property type="evidence" value="ECO:0007669"/>
    <property type="project" value="UniProtKB-KW"/>
</dbReference>
<evidence type="ECO:0000313" key="18">
    <source>
        <dbReference type="Proteomes" id="UP000550136"/>
    </source>
</evidence>
<comment type="subcellular location">
    <subcellularLocation>
        <location evidence="1 11">Cell outer membrane</location>
        <topology evidence="1 11">Multi-pass membrane protein</topology>
    </subcellularLocation>
</comment>
<evidence type="ECO:0000256" key="1">
    <source>
        <dbReference type="ARBA" id="ARBA00004571"/>
    </source>
</evidence>
<accession>A0A7Y2KQ68</accession>
<evidence type="ECO:0000256" key="5">
    <source>
        <dbReference type="ARBA" id="ARBA00022692"/>
    </source>
</evidence>
<evidence type="ECO:0000256" key="4">
    <source>
        <dbReference type="ARBA" id="ARBA00022496"/>
    </source>
</evidence>
<dbReference type="AlphaFoldDB" id="A0A7Y2KQ68"/>
<dbReference type="Proteomes" id="UP000550136">
    <property type="component" value="Unassembled WGS sequence"/>
</dbReference>
<dbReference type="PROSITE" id="PS52016">
    <property type="entry name" value="TONB_DEPENDENT_REC_3"/>
    <property type="match status" value="1"/>
</dbReference>
<keyword evidence="9 11" id="KW-0472">Membrane</keyword>
<evidence type="ECO:0000256" key="3">
    <source>
        <dbReference type="ARBA" id="ARBA00022452"/>
    </source>
</evidence>
<feature type="chain" id="PRO_5036406058" evidence="13">
    <location>
        <begin position="20"/>
        <end position="769"/>
    </location>
</feature>
<evidence type="ECO:0000313" key="19">
    <source>
        <dbReference type="Proteomes" id="UP000594836"/>
    </source>
</evidence>
<evidence type="ECO:0000256" key="6">
    <source>
        <dbReference type="ARBA" id="ARBA00023004"/>
    </source>
</evidence>
<keyword evidence="2 11" id="KW-0813">Transport</keyword>
<keyword evidence="4" id="KW-0410">Iron transport</keyword>
<keyword evidence="8 12" id="KW-0798">TonB box</keyword>
<evidence type="ECO:0000256" key="7">
    <source>
        <dbReference type="ARBA" id="ARBA00023065"/>
    </source>
</evidence>
<evidence type="ECO:0000256" key="13">
    <source>
        <dbReference type="SAM" id="SignalP"/>
    </source>
</evidence>
<protein>
    <submittedName>
        <fullName evidence="16">TonB-dependent receptor</fullName>
    </submittedName>
</protein>
<evidence type="ECO:0000256" key="12">
    <source>
        <dbReference type="RuleBase" id="RU003357"/>
    </source>
</evidence>
<dbReference type="InterPro" id="IPR036942">
    <property type="entry name" value="Beta-barrel_TonB_sf"/>
</dbReference>
<keyword evidence="7" id="KW-0406">Ion transport</keyword>
<dbReference type="Gene3D" id="2.40.170.20">
    <property type="entry name" value="TonB-dependent receptor, beta-barrel domain"/>
    <property type="match status" value="1"/>
</dbReference>
<keyword evidence="6" id="KW-0408">Iron</keyword>
<dbReference type="EMBL" id="JABEOU010000033">
    <property type="protein sequence ID" value="NNG57935.1"/>
    <property type="molecule type" value="Genomic_DNA"/>
</dbReference>
<name>A0A7Y2KQ68_SPHPI</name>
<keyword evidence="10 11" id="KW-0998">Cell outer membrane</keyword>
<dbReference type="InterPro" id="IPR039426">
    <property type="entry name" value="TonB-dep_rcpt-like"/>
</dbReference>
<dbReference type="GeneID" id="78525892"/>
<keyword evidence="3 11" id="KW-1134">Transmembrane beta strand</keyword>
<evidence type="ECO:0000256" key="10">
    <source>
        <dbReference type="ARBA" id="ARBA00023237"/>
    </source>
</evidence>
<keyword evidence="16" id="KW-0675">Receptor</keyword>
<reference evidence="17 19" key="2">
    <citation type="submission" date="2020-12" db="EMBL/GenBank/DDBJ databases">
        <title>FDA dAtabase for Regulatory Grade micrObial Sequences (FDA-ARGOS): Supporting development and validation of Infectious Disease Dx tests.</title>
        <authorList>
            <person name="Sproer C."/>
            <person name="Gronow S."/>
            <person name="Severitt S."/>
            <person name="Schroder I."/>
            <person name="Tallon L."/>
            <person name="Sadzewicz L."/>
            <person name="Zhao X."/>
            <person name="Boylan J."/>
            <person name="Ott S."/>
            <person name="Bowen H."/>
            <person name="Vavikolanu K."/>
            <person name="Mehta A."/>
            <person name="Aluvathingal J."/>
            <person name="Nadendla S."/>
            <person name="Lowell S."/>
            <person name="Myers T."/>
            <person name="Yan Y."/>
            <person name="Sichtig H."/>
        </authorList>
    </citation>
    <scope>NUCLEOTIDE SEQUENCE [LARGE SCALE GENOMIC DNA]</scope>
    <source>
        <strain evidence="17 19">FDAARGOS_881</strain>
    </source>
</reference>
<reference evidence="16 18" key="1">
    <citation type="submission" date="2020-05" db="EMBL/GenBank/DDBJ databases">
        <title>Draft Genome Sequences of Sphingomonas sp. Isolated from the International Space Station.</title>
        <authorList>
            <person name="Bijlani S."/>
            <person name="Singh N.K."/>
            <person name="Mason C.E."/>
            <person name="Wang C.C."/>
            <person name="Venkateswaran K."/>
        </authorList>
    </citation>
    <scope>NUCLEOTIDE SEQUENCE [LARGE SCALE GENOMIC DNA]</scope>
    <source>
        <strain evidence="16 18">FKI-L5-BR-P1</strain>
    </source>
</reference>
<dbReference type="RefSeq" id="WP_126053143.1">
    <property type="nucleotide sequence ID" value="NZ_AP023323.1"/>
</dbReference>
<evidence type="ECO:0000256" key="9">
    <source>
        <dbReference type="ARBA" id="ARBA00023136"/>
    </source>
</evidence>
<dbReference type="SUPFAM" id="SSF56935">
    <property type="entry name" value="Porins"/>
    <property type="match status" value="1"/>
</dbReference>
<dbReference type="PANTHER" id="PTHR32552:SF81">
    <property type="entry name" value="TONB-DEPENDENT OUTER MEMBRANE RECEPTOR"/>
    <property type="match status" value="1"/>
</dbReference>